<dbReference type="InterPro" id="IPR047122">
    <property type="entry name" value="Trans-enoyl_RdTase-like"/>
</dbReference>
<dbReference type="InterPro" id="IPR020843">
    <property type="entry name" value="ER"/>
</dbReference>
<dbReference type="InterPro" id="IPR013149">
    <property type="entry name" value="ADH-like_C"/>
</dbReference>
<dbReference type="SMART" id="SM00829">
    <property type="entry name" value="PKS_ER"/>
    <property type="match status" value="1"/>
</dbReference>
<dbReference type="EMBL" id="SEOQ01000254">
    <property type="protein sequence ID" value="TFY66367.1"/>
    <property type="molecule type" value="Genomic_DNA"/>
</dbReference>
<proteinExistence type="predicted"/>
<evidence type="ECO:0000259" key="1">
    <source>
        <dbReference type="SMART" id="SM00829"/>
    </source>
</evidence>
<dbReference type="Gene3D" id="3.40.50.720">
    <property type="entry name" value="NAD(P)-binding Rossmann-like Domain"/>
    <property type="match status" value="1"/>
</dbReference>
<dbReference type="CDD" id="cd08249">
    <property type="entry name" value="enoyl_reductase_like"/>
    <property type="match status" value="1"/>
</dbReference>
<gene>
    <name evidence="2" type="ORF">EVG20_g4723</name>
</gene>
<keyword evidence="3" id="KW-1185">Reference proteome</keyword>
<name>A0A4Y9YX90_9AGAM</name>
<dbReference type="InterPro" id="IPR013154">
    <property type="entry name" value="ADH-like_N"/>
</dbReference>
<dbReference type="GO" id="GO:0016651">
    <property type="term" value="F:oxidoreductase activity, acting on NAD(P)H"/>
    <property type="evidence" value="ECO:0007669"/>
    <property type="project" value="InterPro"/>
</dbReference>
<comment type="caution">
    <text evidence="2">The sequence shown here is derived from an EMBL/GenBank/DDBJ whole genome shotgun (WGS) entry which is preliminary data.</text>
</comment>
<sequence>MTPTTQKALLVVSKGANFVLATRPVPKPGPRQVLIKVESVALNPLDWAVTTRGLLMKSFPSVGGSDGAGTIEGLGEGATGVQKGDRVLFQCLDYTSDRGAFQQYAIADAHRISKIPSNLSFDEAATVPLGLATAAVGLYAPKAPMGGAALTPPWVEGGKDKYKDQPALVTGGSSSVGQFGEVTCSLMSHKAPTHIQSLNSPAIQLLKLSGFNPIISTSSARNFDYVRVAGATHVIDYHTTPYASLRAAVEKITSAPIPVIYDAISSEDSQRACWDILAPNGAIVVTTGMRQPVVGKPGEDAEDGKHLARVYGSVDIVKDVEFGNQLHASLTGLLESGALKPNKVEILSNGLAGVLDGVARFGRGEVSGVKLVAHVDATP</sequence>
<accession>A0A4Y9YX90</accession>
<dbReference type="InterPro" id="IPR011032">
    <property type="entry name" value="GroES-like_sf"/>
</dbReference>
<reference evidence="2 3" key="1">
    <citation type="submission" date="2019-02" db="EMBL/GenBank/DDBJ databases">
        <title>Genome sequencing of the rare red list fungi Dentipellis fragilis.</title>
        <authorList>
            <person name="Buettner E."/>
            <person name="Kellner H."/>
        </authorList>
    </citation>
    <scope>NUCLEOTIDE SEQUENCE [LARGE SCALE GENOMIC DNA]</scope>
    <source>
        <strain evidence="2 3">DSM 105465</strain>
    </source>
</reference>
<dbReference type="Gene3D" id="3.90.180.10">
    <property type="entry name" value="Medium-chain alcohol dehydrogenases, catalytic domain"/>
    <property type="match status" value="1"/>
</dbReference>
<organism evidence="2 3">
    <name type="scientific">Dentipellis fragilis</name>
    <dbReference type="NCBI Taxonomy" id="205917"/>
    <lineage>
        <taxon>Eukaryota</taxon>
        <taxon>Fungi</taxon>
        <taxon>Dikarya</taxon>
        <taxon>Basidiomycota</taxon>
        <taxon>Agaricomycotina</taxon>
        <taxon>Agaricomycetes</taxon>
        <taxon>Russulales</taxon>
        <taxon>Hericiaceae</taxon>
        <taxon>Dentipellis</taxon>
    </lineage>
</organism>
<dbReference type="SUPFAM" id="SSF50129">
    <property type="entry name" value="GroES-like"/>
    <property type="match status" value="1"/>
</dbReference>
<evidence type="ECO:0000313" key="3">
    <source>
        <dbReference type="Proteomes" id="UP000298327"/>
    </source>
</evidence>
<dbReference type="PANTHER" id="PTHR45348:SF2">
    <property type="entry name" value="ZINC-TYPE ALCOHOL DEHYDROGENASE-LIKE PROTEIN C2E1P3.01"/>
    <property type="match status" value="1"/>
</dbReference>
<protein>
    <recommendedName>
        <fullName evidence="1">Enoyl reductase (ER) domain-containing protein</fullName>
    </recommendedName>
</protein>
<dbReference type="SUPFAM" id="SSF51735">
    <property type="entry name" value="NAD(P)-binding Rossmann-fold domains"/>
    <property type="match status" value="1"/>
</dbReference>
<dbReference type="PANTHER" id="PTHR45348">
    <property type="entry name" value="HYPOTHETICAL OXIDOREDUCTASE (EUROFUNG)"/>
    <property type="match status" value="1"/>
</dbReference>
<dbReference type="Pfam" id="PF08240">
    <property type="entry name" value="ADH_N"/>
    <property type="match status" value="1"/>
</dbReference>
<evidence type="ECO:0000313" key="2">
    <source>
        <dbReference type="EMBL" id="TFY66367.1"/>
    </source>
</evidence>
<dbReference type="AlphaFoldDB" id="A0A4Y9YX90"/>
<dbReference type="Pfam" id="PF00107">
    <property type="entry name" value="ADH_zinc_N"/>
    <property type="match status" value="1"/>
</dbReference>
<dbReference type="STRING" id="205917.A0A4Y9YX90"/>
<dbReference type="Proteomes" id="UP000298327">
    <property type="component" value="Unassembled WGS sequence"/>
</dbReference>
<feature type="domain" description="Enoyl reductase (ER)" evidence="1">
    <location>
        <begin position="15"/>
        <end position="373"/>
    </location>
</feature>
<dbReference type="InterPro" id="IPR036291">
    <property type="entry name" value="NAD(P)-bd_dom_sf"/>
</dbReference>
<dbReference type="OrthoDB" id="3233595at2759"/>